<dbReference type="NCBIfam" id="NF003413">
    <property type="entry name" value="PRK04778.1-7"/>
    <property type="match status" value="1"/>
</dbReference>
<proteinExistence type="inferred from homology"/>
<feature type="coiled-coil region" evidence="8">
    <location>
        <begin position="469"/>
        <end position="496"/>
    </location>
</feature>
<keyword evidence="1 8" id="KW-0132">Cell division</keyword>
<evidence type="ECO:0000256" key="1">
    <source>
        <dbReference type="ARBA" id="ARBA00022618"/>
    </source>
</evidence>
<evidence type="ECO:0000256" key="7">
    <source>
        <dbReference type="ARBA" id="ARBA00023306"/>
    </source>
</evidence>
<evidence type="ECO:0000313" key="10">
    <source>
        <dbReference type="EMBL" id="KGX89132.1"/>
    </source>
</evidence>
<evidence type="ECO:0000256" key="4">
    <source>
        <dbReference type="ARBA" id="ARBA00023054"/>
    </source>
</evidence>
<protein>
    <recommendedName>
        <fullName evidence="8">Septation ring formation regulator EzrA</fullName>
    </recommendedName>
</protein>
<dbReference type="Pfam" id="PF06160">
    <property type="entry name" value="EzrA"/>
    <property type="match status" value="1"/>
</dbReference>
<feature type="topological domain" description="Extracellular" evidence="8">
    <location>
        <begin position="1"/>
        <end position="2"/>
    </location>
</feature>
<dbReference type="InterPro" id="IPR010379">
    <property type="entry name" value="EzrA"/>
</dbReference>
<dbReference type="GO" id="GO:0005940">
    <property type="term" value="C:septin ring"/>
    <property type="evidence" value="ECO:0007669"/>
    <property type="project" value="InterPro"/>
</dbReference>
<evidence type="ECO:0000256" key="9">
    <source>
        <dbReference type="SAM" id="Phobius"/>
    </source>
</evidence>
<evidence type="ECO:0000256" key="8">
    <source>
        <dbReference type="HAMAP-Rule" id="MF_00728"/>
    </source>
</evidence>
<feature type="topological domain" description="Cytoplasmic" evidence="8">
    <location>
        <begin position="22"/>
        <end position="564"/>
    </location>
</feature>
<dbReference type="STRING" id="1385512.N784_02055"/>
<keyword evidence="10" id="KW-0418">Kinase</keyword>
<accession>A0A0A5HZU7</accession>
<name>A0A0A5HZU7_9BACI</name>
<keyword evidence="10" id="KW-0808">Transferase</keyword>
<dbReference type="HAMAP" id="MF_00728">
    <property type="entry name" value="EzrA"/>
    <property type="match status" value="1"/>
</dbReference>
<dbReference type="GO" id="GO:0005886">
    <property type="term" value="C:plasma membrane"/>
    <property type="evidence" value="ECO:0007669"/>
    <property type="project" value="UniProtKB-SubCell"/>
</dbReference>
<keyword evidence="6 8" id="KW-0717">Septation</keyword>
<evidence type="ECO:0000256" key="5">
    <source>
        <dbReference type="ARBA" id="ARBA00023136"/>
    </source>
</evidence>
<keyword evidence="4 8" id="KW-0175">Coiled coil</keyword>
<keyword evidence="3 8" id="KW-1133">Transmembrane helix</keyword>
<keyword evidence="2 8" id="KW-0812">Transmembrane</keyword>
<keyword evidence="7 8" id="KW-0131">Cell cycle</keyword>
<comment type="caution">
    <text evidence="10">The sequence shown here is derived from an EMBL/GenBank/DDBJ whole genome shotgun (WGS) entry which is preliminary data.</text>
</comment>
<comment type="function">
    <text evidence="8">Negative regulator of FtsZ ring formation; modulates the frequency and position of FtsZ ring formation. Inhibits FtsZ ring formation at polar sites. Interacts either with FtsZ or with one of its binding partners to promote depolymerization.</text>
</comment>
<evidence type="ECO:0000313" key="11">
    <source>
        <dbReference type="Proteomes" id="UP000030401"/>
    </source>
</evidence>
<keyword evidence="11" id="KW-1185">Reference proteome</keyword>
<dbReference type="eggNOG" id="COG4477">
    <property type="taxonomic scope" value="Bacteria"/>
</dbReference>
<evidence type="ECO:0000256" key="6">
    <source>
        <dbReference type="ARBA" id="ARBA00023210"/>
    </source>
</evidence>
<feature type="coiled-coil region" evidence="8">
    <location>
        <begin position="376"/>
        <end position="435"/>
    </location>
</feature>
<gene>
    <name evidence="8" type="primary">ezrA</name>
    <name evidence="10" type="ORF">N784_02055</name>
</gene>
<keyword evidence="5 8" id="KW-0472">Membrane</keyword>
<evidence type="ECO:0000256" key="3">
    <source>
        <dbReference type="ARBA" id="ARBA00022989"/>
    </source>
</evidence>
<dbReference type="GO" id="GO:0000921">
    <property type="term" value="P:septin ring assembly"/>
    <property type="evidence" value="ECO:0007669"/>
    <property type="project" value="InterPro"/>
</dbReference>
<organism evidence="10 11">
    <name type="scientific">Pontibacillus litoralis JSM 072002</name>
    <dbReference type="NCBI Taxonomy" id="1385512"/>
    <lineage>
        <taxon>Bacteria</taxon>
        <taxon>Bacillati</taxon>
        <taxon>Bacillota</taxon>
        <taxon>Bacilli</taxon>
        <taxon>Bacillales</taxon>
        <taxon>Bacillaceae</taxon>
        <taxon>Pontibacillus</taxon>
    </lineage>
</organism>
<feature type="coiled-coil region" evidence="8">
    <location>
        <begin position="256"/>
        <end position="344"/>
    </location>
</feature>
<comment type="similarity">
    <text evidence="8">Belongs to the EzrA family.</text>
</comment>
<comment type="subcellular location">
    <subcellularLocation>
        <location evidence="8">Cell membrane</location>
        <topology evidence="8">Single-pass membrane protein</topology>
    </subcellularLocation>
    <text evidence="8">Colocalized with FtsZ to the nascent septal site.</text>
</comment>
<sequence>MEYVIMIVLAIVGVIIYGLILRKKVYDEVDRLEDWKLQISSRNVTDELSKVKSLNLSGETQEQFEKWRDEWEDILNRKLPDLEEGLFNAEEHADRYRFKKANEVLKQLEQGLHLIEASIDGMLQELENLLKSEEEGRKEVEDLEPQIKELKKKLLQQRYLFGKAEHQFEQSIAETQQKISEYYEHVEAGNYFEAHDIVEAVKANIEQTSVTMDEFPELYKACKKELPAQFDELLHNVLEMKNSGYRTDHYEIEKEISNYQERVKVLVEALEQATIEEAQQEIPELEKRLRQIYDQLEKEAVDQSYVVKQYPSIQEQLQLIVEELNNTKNEVELLQSMYHVTERDIEMQMSVEQAGNSAVKHLEDVKMNIEDEVTSYTIIREKLERLSEQVIELKQQHEALKEQIASIRKEEKEAKEQIAETKQALKEVYRKLQKSNIPGIPRYIEDILEVSRASLMDVQQVIEEQPLNMEKVQVVLNKALNDTNEAQEQTDKLLDQANGAELVIQYGNRYRSKYPLLASKLDEAEEAFRMYKYDKALEIASQAIEEVEPGALSRIQDLHNIPVG</sequence>
<dbReference type="GO" id="GO:0000917">
    <property type="term" value="P:division septum assembly"/>
    <property type="evidence" value="ECO:0007669"/>
    <property type="project" value="UniProtKB-KW"/>
</dbReference>
<dbReference type="EMBL" id="AVPG01000001">
    <property type="protein sequence ID" value="KGX89132.1"/>
    <property type="molecule type" value="Genomic_DNA"/>
</dbReference>
<dbReference type="Proteomes" id="UP000030401">
    <property type="component" value="Unassembled WGS sequence"/>
</dbReference>
<reference evidence="10 11" key="1">
    <citation type="submission" date="2013-08" db="EMBL/GenBank/DDBJ databases">
        <authorList>
            <person name="Huang J."/>
            <person name="Wang G."/>
        </authorList>
    </citation>
    <scope>NUCLEOTIDE SEQUENCE [LARGE SCALE GENOMIC DNA]</scope>
    <source>
        <strain evidence="10 11">JSM 072002</strain>
    </source>
</reference>
<dbReference type="AlphaFoldDB" id="A0A0A5HZU7"/>
<keyword evidence="8" id="KW-1003">Cell membrane</keyword>
<evidence type="ECO:0000256" key="2">
    <source>
        <dbReference type="ARBA" id="ARBA00022692"/>
    </source>
</evidence>
<dbReference type="RefSeq" id="WP_036831516.1">
    <property type="nucleotide sequence ID" value="NZ_AVPG01000001.1"/>
</dbReference>
<dbReference type="GO" id="GO:0016301">
    <property type="term" value="F:kinase activity"/>
    <property type="evidence" value="ECO:0007669"/>
    <property type="project" value="UniProtKB-KW"/>
</dbReference>
<feature type="transmembrane region" description="Helical" evidence="9">
    <location>
        <begin position="6"/>
        <end position="22"/>
    </location>
</feature>